<dbReference type="VEuPathDB" id="FungiDB:H257_14586"/>
<organism evidence="4">
    <name type="scientific">Aphanomyces astaci</name>
    <name type="common">Crayfish plague agent</name>
    <dbReference type="NCBI Taxonomy" id="112090"/>
    <lineage>
        <taxon>Eukaryota</taxon>
        <taxon>Sar</taxon>
        <taxon>Stramenopiles</taxon>
        <taxon>Oomycota</taxon>
        <taxon>Saprolegniomycetes</taxon>
        <taxon>Saprolegniales</taxon>
        <taxon>Verrucalvaceae</taxon>
        <taxon>Aphanomyces</taxon>
    </lineage>
</organism>
<feature type="region of interest" description="Disordered" evidence="2">
    <location>
        <begin position="389"/>
        <end position="431"/>
    </location>
</feature>
<dbReference type="Gene3D" id="3.30.470.30">
    <property type="entry name" value="DNA ligase/mRNA capping enzyme"/>
    <property type="match status" value="1"/>
</dbReference>
<keyword evidence="1" id="KW-0862">Zinc</keyword>
<gene>
    <name evidence="4" type="ORF">H257_14586</name>
</gene>
<dbReference type="Pfam" id="PF01331">
    <property type="entry name" value="mRNA_cap_enzyme"/>
    <property type="match status" value="1"/>
</dbReference>
<evidence type="ECO:0000256" key="2">
    <source>
        <dbReference type="SAM" id="MobiDB-lite"/>
    </source>
</evidence>
<evidence type="ECO:0000256" key="1">
    <source>
        <dbReference type="PROSITE-ProRule" id="PRU00723"/>
    </source>
</evidence>
<dbReference type="GO" id="GO:0006370">
    <property type="term" value="P:7-methylguanosine mRNA capping"/>
    <property type="evidence" value="ECO:0007669"/>
    <property type="project" value="InterPro"/>
</dbReference>
<proteinExistence type="predicted"/>
<dbReference type="EMBL" id="KI913172">
    <property type="protein sequence ID" value="ETV69738.1"/>
    <property type="molecule type" value="Genomic_DNA"/>
</dbReference>
<name>W4FSW4_APHAT</name>
<evidence type="ECO:0000259" key="3">
    <source>
        <dbReference type="PROSITE" id="PS50103"/>
    </source>
</evidence>
<protein>
    <recommendedName>
        <fullName evidence="3">C3H1-type domain-containing protein</fullName>
    </recommendedName>
</protein>
<dbReference type="OrthoDB" id="200924at2759"/>
<evidence type="ECO:0000313" key="4">
    <source>
        <dbReference type="EMBL" id="ETV69738.1"/>
    </source>
</evidence>
<accession>W4FSW4</accession>
<dbReference type="GO" id="GO:0004484">
    <property type="term" value="F:mRNA guanylyltransferase activity"/>
    <property type="evidence" value="ECO:0007669"/>
    <property type="project" value="InterPro"/>
</dbReference>
<feature type="region of interest" description="Disordered" evidence="2">
    <location>
        <begin position="477"/>
        <end position="501"/>
    </location>
</feature>
<keyword evidence="1" id="KW-0479">Metal-binding</keyword>
<dbReference type="InterPro" id="IPR051029">
    <property type="entry name" value="mRNA_Capping_Enz/RNA_Phosphat"/>
</dbReference>
<feature type="zinc finger region" description="C3H1-type" evidence="1">
    <location>
        <begin position="432"/>
        <end position="460"/>
    </location>
</feature>
<dbReference type="PANTHER" id="PTHR10367:SF17">
    <property type="entry name" value="MRNA-CAPPING ENZYME"/>
    <property type="match status" value="1"/>
</dbReference>
<feature type="region of interest" description="Disordered" evidence="2">
    <location>
        <begin position="605"/>
        <end position="625"/>
    </location>
</feature>
<feature type="domain" description="C3H1-type" evidence="3">
    <location>
        <begin position="432"/>
        <end position="460"/>
    </location>
</feature>
<dbReference type="InterPro" id="IPR001339">
    <property type="entry name" value="mRNA_cap_enzyme_adenylation"/>
</dbReference>
<dbReference type="PROSITE" id="PS50103">
    <property type="entry name" value="ZF_C3H1"/>
    <property type="match status" value="1"/>
</dbReference>
<dbReference type="AlphaFoldDB" id="W4FSW4"/>
<reference evidence="4" key="1">
    <citation type="submission" date="2013-12" db="EMBL/GenBank/DDBJ databases">
        <title>The Genome Sequence of Aphanomyces astaci APO3.</title>
        <authorList>
            <consortium name="The Broad Institute Genomics Platform"/>
            <person name="Russ C."/>
            <person name="Tyler B."/>
            <person name="van West P."/>
            <person name="Dieguez-Uribeondo J."/>
            <person name="Young S.K."/>
            <person name="Zeng Q."/>
            <person name="Gargeya S."/>
            <person name="Fitzgerald M."/>
            <person name="Abouelleil A."/>
            <person name="Alvarado L."/>
            <person name="Chapman S.B."/>
            <person name="Gainer-Dewar J."/>
            <person name="Goldberg J."/>
            <person name="Griggs A."/>
            <person name="Gujja S."/>
            <person name="Hansen M."/>
            <person name="Howarth C."/>
            <person name="Imamovic A."/>
            <person name="Ireland A."/>
            <person name="Larimer J."/>
            <person name="McCowan C."/>
            <person name="Murphy C."/>
            <person name="Pearson M."/>
            <person name="Poon T.W."/>
            <person name="Priest M."/>
            <person name="Roberts A."/>
            <person name="Saif S."/>
            <person name="Shea T."/>
            <person name="Sykes S."/>
            <person name="Wortman J."/>
            <person name="Nusbaum C."/>
            <person name="Birren B."/>
        </authorList>
    </citation>
    <scope>NUCLEOTIDE SEQUENCE [LARGE SCALE GENOMIC DNA]</scope>
    <source>
        <strain evidence="4">APO3</strain>
    </source>
</reference>
<dbReference type="STRING" id="112090.W4FSW4"/>
<keyword evidence="1" id="KW-0863">Zinc-finger</keyword>
<dbReference type="GeneID" id="20816582"/>
<dbReference type="PANTHER" id="PTHR10367">
    <property type="entry name" value="MRNA-CAPPING ENZYME"/>
    <property type="match status" value="1"/>
</dbReference>
<feature type="region of interest" description="Disordered" evidence="2">
    <location>
        <begin position="530"/>
        <end position="554"/>
    </location>
</feature>
<feature type="compositionally biased region" description="Low complexity" evidence="2">
    <location>
        <begin position="390"/>
        <end position="409"/>
    </location>
</feature>
<dbReference type="SUPFAM" id="SSF56091">
    <property type="entry name" value="DNA ligase/mRNA capping enzyme, catalytic domain"/>
    <property type="match status" value="1"/>
</dbReference>
<dbReference type="InterPro" id="IPR000571">
    <property type="entry name" value="Znf_CCCH"/>
</dbReference>
<dbReference type="GO" id="GO:0008270">
    <property type="term" value="F:zinc ion binding"/>
    <property type="evidence" value="ECO:0007669"/>
    <property type="project" value="UniProtKB-KW"/>
</dbReference>
<dbReference type="RefSeq" id="XP_009840752.1">
    <property type="nucleotide sequence ID" value="XM_009842450.1"/>
</dbReference>
<dbReference type="GO" id="GO:0005524">
    <property type="term" value="F:ATP binding"/>
    <property type="evidence" value="ECO:0007669"/>
    <property type="project" value="InterPro"/>
</dbReference>
<sequence>MSTAAIPTPIPEEVGLLLNPQQRNAVQDRVNALLGWNSRELAPMSTSMPMLRSNRKQIVELGYLVGSMWTGIRYLALLVTGRCYLISHNYEIRETWLFTPLRQQDRPQSMTNGDNELSQHMWTILDGTLVLNQDKLCFVISDILAMNGASVMSLKLEDRLKTIQNSVISPLLKIPLPKGHPPSQFSLLFPPNRPLNKMTSSIRQLTPTPTNTAVQHSGLVFIPMSLPYAPGHSKGVYYWTFPSTTTAFFQLGVDWRGMPKKPVFKLNVFDKGMSVFYDWITFPPDVYDHFCSDKKVSHRIVECLYDPDTPTFIPSDDKNDGSGHANFHHDLHGVGYRKGGWKLLRVRKDIGRPTERGHLAALEKALVHDPIRGDEIELYFTSDHHPSLKPSSSVAAIAPSSSSGPTLSSQPPPNLAPDEMDKWKKSGGGGGPPGQGVCYDFQNKGVCQRGPKCHFSHCACHNVCQCTPAGHTYGQRPDFRRNDLDAPPPDSSSANTPDGMTNLMEGGVVKDAAVVDDGGKMTGLAVALDGHGESNGSTPGKLPPDDAPTLPGGGALRVTSSSLSGVYAPLTAWDPEAVAAKRQLLTATANRRMWSSLGILDDGNASSAKKKKAGGRNYTSSTSSSTTTAKAGWIVTALGDVTYVRSTPTLQAPHDK</sequence>